<reference evidence="2" key="1">
    <citation type="submission" date="2023-03" db="EMBL/GenBank/DDBJ databases">
        <title>Massive genome expansion in bonnet fungi (Mycena s.s.) driven by repeated elements and novel gene families across ecological guilds.</title>
        <authorList>
            <consortium name="Lawrence Berkeley National Laboratory"/>
            <person name="Harder C.B."/>
            <person name="Miyauchi S."/>
            <person name="Viragh M."/>
            <person name="Kuo A."/>
            <person name="Thoen E."/>
            <person name="Andreopoulos B."/>
            <person name="Lu D."/>
            <person name="Skrede I."/>
            <person name="Drula E."/>
            <person name="Henrissat B."/>
            <person name="Morin E."/>
            <person name="Kohler A."/>
            <person name="Barry K."/>
            <person name="LaButti K."/>
            <person name="Morin E."/>
            <person name="Salamov A."/>
            <person name="Lipzen A."/>
            <person name="Mereny Z."/>
            <person name="Hegedus B."/>
            <person name="Baldrian P."/>
            <person name="Stursova M."/>
            <person name="Weitz H."/>
            <person name="Taylor A."/>
            <person name="Grigoriev I.V."/>
            <person name="Nagy L.G."/>
            <person name="Martin F."/>
            <person name="Kauserud H."/>
        </authorList>
    </citation>
    <scope>NUCLEOTIDE SEQUENCE</scope>
    <source>
        <strain evidence="2">9144</strain>
    </source>
</reference>
<sequence length="178" mass="19651">MLAFGAVLLGISCWALIGRSGVPQSNSVGCHIAFSEKLGVYLAVPWEALFTYDVVIFTALLYKSLHKRSESGLRRHPILSLLVRDGAIYFVIMALVNLANIITYFVAGPLLRGSLSSMANCMSVTLTSRLILNLHSMDRTGVLSRASTTTRLDALSDTEYEDANYEMELDTIRTRDLE</sequence>
<proteinExistence type="predicted"/>
<name>A0AAD6UNU6_9AGAR</name>
<gene>
    <name evidence="2" type="ORF">GGX14DRAFT_485543</name>
</gene>
<dbReference type="AlphaFoldDB" id="A0AAD6UNU6"/>
<keyword evidence="1" id="KW-0472">Membrane</keyword>
<keyword evidence="1" id="KW-1133">Transmembrane helix</keyword>
<accession>A0AAD6UNU6</accession>
<evidence type="ECO:0000313" key="3">
    <source>
        <dbReference type="Proteomes" id="UP001219525"/>
    </source>
</evidence>
<dbReference type="Proteomes" id="UP001219525">
    <property type="component" value="Unassembled WGS sequence"/>
</dbReference>
<dbReference type="EMBL" id="JARJCW010000200">
    <property type="protein sequence ID" value="KAJ7187440.1"/>
    <property type="molecule type" value="Genomic_DNA"/>
</dbReference>
<comment type="caution">
    <text evidence="2">The sequence shown here is derived from an EMBL/GenBank/DDBJ whole genome shotgun (WGS) entry which is preliminary data.</text>
</comment>
<organism evidence="2 3">
    <name type="scientific">Mycena pura</name>
    <dbReference type="NCBI Taxonomy" id="153505"/>
    <lineage>
        <taxon>Eukaryota</taxon>
        <taxon>Fungi</taxon>
        <taxon>Dikarya</taxon>
        <taxon>Basidiomycota</taxon>
        <taxon>Agaricomycotina</taxon>
        <taxon>Agaricomycetes</taxon>
        <taxon>Agaricomycetidae</taxon>
        <taxon>Agaricales</taxon>
        <taxon>Marasmiineae</taxon>
        <taxon>Mycenaceae</taxon>
        <taxon>Mycena</taxon>
    </lineage>
</organism>
<keyword evidence="3" id="KW-1185">Reference proteome</keyword>
<evidence type="ECO:0000256" key="1">
    <source>
        <dbReference type="SAM" id="Phobius"/>
    </source>
</evidence>
<keyword evidence="1" id="KW-0812">Transmembrane</keyword>
<evidence type="ECO:0000313" key="2">
    <source>
        <dbReference type="EMBL" id="KAJ7187440.1"/>
    </source>
</evidence>
<feature type="transmembrane region" description="Helical" evidence="1">
    <location>
        <begin position="86"/>
        <end position="107"/>
    </location>
</feature>
<feature type="transmembrane region" description="Helical" evidence="1">
    <location>
        <begin position="39"/>
        <end position="65"/>
    </location>
</feature>
<protein>
    <submittedName>
        <fullName evidence="2">Uncharacterized protein</fullName>
    </submittedName>
</protein>